<evidence type="ECO:0000313" key="3">
    <source>
        <dbReference type="EMBL" id="CAK9889022.1"/>
    </source>
</evidence>
<dbReference type="InterPro" id="IPR012171">
    <property type="entry name" value="Fatty_acid_desaturase"/>
</dbReference>
<protein>
    <recommendedName>
        <fullName evidence="2">Fatty acid desaturase domain-containing protein</fullName>
    </recommendedName>
</protein>
<accession>A0A5E6SPS8</accession>
<keyword evidence="1" id="KW-0812">Transmembrane</keyword>
<dbReference type="Proteomes" id="UP000326595">
    <property type="component" value="Chromosome"/>
</dbReference>
<dbReference type="GO" id="GO:0008610">
    <property type="term" value="P:lipid biosynthetic process"/>
    <property type="evidence" value="ECO:0007669"/>
    <property type="project" value="UniProtKB-ARBA"/>
</dbReference>
<proteinExistence type="predicted"/>
<reference evidence="4" key="1">
    <citation type="submission" date="2019-09" db="EMBL/GenBank/DDBJ databases">
        <authorList>
            <person name="Chandra G."/>
            <person name="Truman W A."/>
        </authorList>
    </citation>
    <scope>NUCLEOTIDE SEQUENCE [LARGE SCALE GENOMIC DNA]</scope>
    <source>
        <strain evidence="4">PS652</strain>
    </source>
</reference>
<feature type="transmembrane region" description="Helical" evidence="1">
    <location>
        <begin position="213"/>
        <end position="230"/>
    </location>
</feature>
<feature type="transmembrane region" description="Helical" evidence="1">
    <location>
        <begin position="236"/>
        <end position="258"/>
    </location>
</feature>
<gene>
    <name evidence="3" type="ORF">PS652_01851</name>
    <name evidence="4" type="ORF">PS652_02373</name>
</gene>
<feature type="domain" description="Fatty acid desaturase" evidence="2">
    <location>
        <begin position="76"/>
        <end position="342"/>
    </location>
</feature>
<dbReference type="GO" id="GO:0016717">
    <property type="term" value="F:oxidoreductase activity, acting on paired donors, with oxidation of a pair of donors resulting in the reduction of molecular oxygen to two molecules of water"/>
    <property type="evidence" value="ECO:0007669"/>
    <property type="project" value="TreeGrafter"/>
</dbReference>
<evidence type="ECO:0000259" key="2">
    <source>
        <dbReference type="Pfam" id="PF00487"/>
    </source>
</evidence>
<keyword evidence="1" id="KW-0472">Membrane</keyword>
<evidence type="ECO:0000313" key="5">
    <source>
        <dbReference type="Proteomes" id="UP000326595"/>
    </source>
</evidence>
<evidence type="ECO:0000256" key="1">
    <source>
        <dbReference type="SAM" id="Phobius"/>
    </source>
</evidence>
<feature type="transmembrane region" description="Helical" evidence="1">
    <location>
        <begin position="45"/>
        <end position="62"/>
    </location>
</feature>
<dbReference type="PANTHER" id="PTHR19353">
    <property type="entry name" value="FATTY ACID DESATURASE 2"/>
    <property type="match status" value="1"/>
</dbReference>
<feature type="transmembrane region" description="Helical" evidence="1">
    <location>
        <begin position="169"/>
        <end position="192"/>
    </location>
</feature>
<feature type="transmembrane region" description="Helical" evidence="1">
    <location>
        <begin position="68"/>
        <end position="91"/>
    </location>
</feature>
<dbReference type="EMBL" id="OZ024668">
    <property type="protein sequence ID" value="CAK9889022.1"/>
    <property type="molecule type" value="Genomic_DNA"/>
</dbReference>
<dbReference type="PANTHER" id="PTHR19353:SF19">
    <property type="entry name" value="DELTA(5) FATTY ACID DESATURASE C-RELATED"/>
    <property type="match status" value="1"/>
</dbReference>
<name>A0A5E6SPS8_PSEFL</name>
<keyword evidence="1" id="KW-1133">Transmembrane helix</keyword>
<dbReference type="EMBL" id="CABVHG010000012">
    <property type="protein sequence ID" value="VVM82781.1"/>
    <property type="molecule type" value="Genomic_DNA"/>
</dbReference>
<sequence length="382" mass="44101">MVAHVFKKVKIKSTPFSKDVRELQKKWNTYQPSKAEIQKMFQQDILILAALYIAALVTGLYAKENDFAALSTLPAISILIAYSAFLIRLAFKAHNFDHARADNALLFFKGVDFLVGASSFIWQSQHFATHHRYPNTFYNGDNLDSSNRKVFLTERSYDQRPQAKQAGKIASLISLVLATLFYKQLMFFVFAVAFFKGNYMPHSPQKDKSTKDYVFYITSKLFLIGIYYVIPYALFGLYGILGYFIVSAIWSAVFFLSFESNHHGMLSKAIYINTEQDIEIDFAKLQLYVTLNVGTDNTFYSWLIYNFNYHIEHHLFPSVDVENYPKLSEELKRLINEKYPALTYQELTCTEAFCSVIKQYLTKPSSRSVLINDENLHNNILV</sequence>
<reference evidence="3 5" key="2">
    <citation type="submission" date="2024-03" db="EMBL/GenBank/DDBJ databases">
        <authorList>
            <person name="Alaster D. Moffat"/>
            <person name="Govind Chandra"/>
            <person name="Andrew W. Truman"/>
        </authorList>
    </citation>
    <scope>NUCLEOTIDE SEQUENCE [LARGE SCALE GENOMIC DNA]</scope>
    <source>
        <strain evidence="3">PS652</strain>
    </source>
</reference>
<evidence type="ECO:0000313" key="4">
    <source>
        <dbReference type="EMBL" id="VVM82781.1"/>
    </source>
</evidence>
<dbReference type="InterPro" id="IPR005804">
    <property type="entry name" value="FA_desaturase_dom"/>
</dbReference>
<dbReference type="RefSeq" id="WP_157771855.1">
    <property type="nucleotide sequence ID" value="NZ_OZ024668.1"/>
</dbReference>
<dbReference type="GO" id="GO:0016020">
    <property type="term" value="C:membrane"/>
    <property type="evidence" value="ECO:0007669"/>
    <property type="project" value="TreeGrafter"/>
</dbReference>
<organism evidence="4">
    <name type="scientific">Pseudomonas fluorescens</name>
    <dbReference type="NCBI Taxonomy" id="294"/>
    <lineage>
        <taxon>Bacteria</taxon>
        <taxon>Pseudomonadati</taxon>
        <taxon>Pseudomonadota</taxon>
        <taxon>Gammaproteobacteria</taxon>
        <taxon>Pseudomonadales</taxon>
        <taxon>Pseudomonadaceae</taxon>
        <taxon>Pseudomonas</taxon>
    </lineage>
</organism>
<dbReference type="Pfam" id="PF00487">
    <property type="entry name" value="FA_desaturase"/>
    <property type="match status" value="1"/>
</dbReference>
<dbReference type="AlphaFoldDB" id="A0A5E6SPS8"/>
<feature type="transmembrane region" description="Helical" evidence="1">
    <location>
        <begin position="103"/>
        <end position="122"/>
    </location>
</feature>